<feature type="compositionally biased region" description="Polar residues" evidence="1">
    <location>
        <begin position="572"/>
        <end position="588"/>
    </location>
</feature>
<sequence length="624" mass="69170">MARRLNDFALNALPYIGALVGVDAAVPSKAVYAIYDPASPGLRYVLGEGTFRQPEDVCFMKRFVGDTDSRAELASLQRLHFIELLTRSSVHYQALLSPDSPAAVLQRTQYPDVAAVAEQLTFISSLNLRSNGPRCPALQQITGPLQHNGQEIQDEGVPCILIASNPEWNFEIRNLPQPVPSFSAEMMLRLKYAAFNASYFCSISFPDFMLALYCLSGLLVSDFVRISETSNDDEAYHIAEPAHQSDRFRSPSGWTVDCFLARFDVFRQFVQGMGLTRVPNPLRWLEAELQDELRLSKQGYSLRQPWKGEVGNAGQVPIFTWEMLRDLNWIVPMIYPQRCTAVETPHPHVQDVFSGSQDVQPLSSPPAEDHSRMDIDHDAQRSGGHPRVIFSNPFLDDDDEDLYGVSDDDKPKKKAGGTKPSDSITSKLLAQVKEGEDQLKEKDGMADTPSKVASTLMSKMKLTSPKIHHGPLRESSMSHVSSGSSRKRARSVAGDDEKPAKRRAIANRLQADPSSPTHLDNDPRQEARIDSLRKGSIFSQNGRRLKSVAGQKKKKNAGARQGEDAEKMAAPTTDSVSRPDNSADATTQNEERRFGSEENELFIPETIKTERCSSPSSLFGSESG</sequence>
<feature type="compositionally biased region" description="Basic and acidic residues" evidence="1">
    <location>
        <begin position="519"/>
        <end position="533"/>
    </location>
</feature>
<feature type="compositionally biased region" description="Low complexity" evidence="1">
    <location>
        <begin position="475"/>
        <end position="484"/>
    </location>
</feature>
<organism evidence="2 3">
    <name type="scientific">Phlyctema vagabunda</name>
    <dbReference type="NCBI Taxonomy" id="108571"/>
    <lineage>
        <taxon>Eukaryota</taxon>
        <taxon>Fungi</taxon>
        <taxon>Dikarya</taxon>
        <taxon>Ascomycota</taxon>
        <taxon>Pezizomycotina</taxon>
        <taxon>Leotiomycetes</taxon>
        <taxon>Helotiales</taxon>
        <taxon>Dermateaceae</taxon>
        <taxon>Phlyctema</taxon>
    </lineage>
</organism>
<dbReference type="EMBL" id="JBFCZG010000001">
    <property type="protein sequence ID" value="KAL3428319.1"/>
    <property type="molecule type" value="Genomic_DNA"/>
</dbReference>
<feature type="compositionally biased region" description="Basic and acidic residues" evidence="1">
    <location>
        <begin position="367"/>
        <end position="380"/>
    </location>
</feature>
<accession>A0ABR4PYI2</accession>
<feature type="region of interest" description="Disordered" evidence="1">
    <location>
        <begin position="463"/>
        <end position="624"/>
    </location>
</feature>
<comment type="caution">
    <text evidence="2">The sequence shown here is derived from an EMBL/GenBank/DDBJ whole genome shotgun (WGS) entry which is preliminary data.</text>
</comment>
<reference evidence="2 3" key="1">
    <citation type="submission" date="2024-06" db="EMBL/GenBank/DDBJ databases">
        <title>Complete genome of Phlyctema vagabunda strain 19-DSS-EL-015.</title>
        <authorList>
            <person name="Fiorenzani C."/>
        </authorList>
    </citation>
    <scope>NUCLEOTIDE SEQUENCE [LARGE SCALE GENOMIC DNA]</scope>
    <source>
        <strain evidence="2 3">19-DSS-EL-015</strain>
    </source>
</reference>
<gene>
    <name evidence="2" type="ORF">PVAG01_01828</name>
</gene>
<feature type="region of interest" description="Disordered" evidence="1">
    <location>
        <begin position="348"/>
        <end position="426"/>
    </location>
</feature>
<feature type="compositionally biased region" description="Low complexity" evidence="1">
    <location>
        <begin position="613"/>
        <end position="624"/>
    </location>
</feature>
<protein>
    <submittedName>
        <fullName evidence="2">Uncharacterized protein</fullName>
    </submittedName>
</protein>
<dbReference type="Proteomes" id="UP001629113">
    <property type="component" value="Unassembled WGS sequence"/>
</dbReference>
<feature type="compositionally biased region" description="Polar residues" evidence="1">
    <location>
        <begin position="353"/>
        <end position="362"/>
    </location>
</feature>
<evidence type="ECO:0000313" key="3">
    <source>
        <dbReference type="Proteomes" id="UP001629113"/>
    </source>
</evidence>
<feature type="compositionally biased region" description="Basic residues" evidence="1">
    <location>
        <begin position="543"/>
        <end position="557"/>
    </location>
</feature>
<evidence type="ECO:0000256" key="1">
    <source>
        <dbReference type="SAM" id="MobiDB-lite"/>
    </source>
</evidence>
<name>A0ABR4PYI2_9HELO</name>
<keyword evidence="3" id="KW-1185">Reference proteome</keyword>
<proteinExistence type="predicted"/>
<evidence type="ECO:0000313" key="2">
    <source>
        <dbReference type="EMBL" id="KAL3428319.1"/>
    </source>
</evidence>